<keyword evidence="6 8" id="KW-0472">Membrane</keyword>
<comment type="subcellular location">
    <subcellularLocation>
        <location evidence="1">Membrane</location>
        <topology evidence="1">Multi-pass membrane protein</topology>
    </subcellularLocation>
</comment>
<feature type="transmembrane region" description="Helical" evidence="8">
    <location>
        <begin position="310"/>
        <end position="331"/>
    </location>
</feature>
<keyword evidence="4" id="KW-0029">Amino-acid transport</keyword>
<evidence type="ECO:0000256" key="6">
    <source>
        <dbReference type="ARBA" id="ARBA00023136"/>
    </source>
</evidence>
<feature type="transmembrane region" description="Helical" evidence="8">
    <location>
        <begin position="343"/>
        <end position="362"/>
    </location>
</feature>
<feature type="transmembrane region" description="Helical" evidence="8">
    <location>
        <begin position="267"/>
        <end position="290"/>
    </location>
</feature>
<comment type="caution">
    <text evidence="10">The sequence shown here is derived from an EMBL/GenBank/DDBJ whole genome shotgun (WGS) entry which is preliminary data.</text>
</comment>
<dbReference type="EMBL" id="JBBPBN010000003">
    <property type="protein sequence ID" value="KAK9044120.1"/>
    <property type="molecule type" value="Genomic_DNA"/>
</dbReference>
<evidence type="ECO:0000256" key="7">
    <source>
        <dbReference type="SAM" id="MobiDB-lite"/>
    </source>
</evidence>
<reference evidence="10 11" key="1">
    <citation type="journal article" date="2024" name="G3 (Bethesda)">
        <title>Genome assembly of Hibiscus sabdariffa L. provides insights into metabolisms of medicinal natural products.</title>
        <authorList>
            <person name="Kim T."/>
        </authorList>
    </citation>
    <scope>NUCLEOTIDE SEQUENCE [LARGE SCALE GENOMIC DNA]</scope>
    <source>
        <strain evidence="10">TK-2024</strain>
        <tissue evidence="10">Old leaves</tissue>
    </source>
</reference>
<feature type="transmembrane region" description="Helical" evidence="8">
    <location>
        <begin position="233"/>
        <end position="255"/>
    </location>
</feature>
<evidence type="ECO:0000256" key="1">
    <source>
        <dbReference type="ARBA" id="ARBA00004141"/>
    </source>
</evidence>
<evidence type="ECO:0000313" key="10">
    <source>
        <dbReference type="EMBL" id="KAK9044120.1"/>
    </source>
</evidence>
<evidence type="ECO:0000259" key="9">
    <source>
        <dbReference type="Pfam" id="PF01490"/>
    </source>
</evidence>
<keyword evidence="3 8" id="KW-0812">Transmembrane</keyword>
<keyword evidence="11" id="KW-1185">Reference proteome</keyword>
<sequence>MVSYKEKIPSSSSRKSMSSRPGEETPLIGEPKPLSSHPKTLANFFIAIVGAGVLGMPYAFKRTGWIMGLLILLFIAGSTTYCMMLLVQIRRKLHSVDNDNAEVNSFGDLGFAVCGTSGRLVVDVLITLSQAGFCIGYLIFISNTLVNLFHNEPSMNSSLNLGISRFTTKSLFIWGCFPFQLGLNSIKTLTNLAPLSIFADVVDIGAMGVVMVEDLRLIMKRSQEVKAFGGVSVFFYGMGVALFGYEGIAMVLPIESEMKDNAKFGKILALSMGLTTLMYGAFGALGYFAFGAATKDIITSNLGPGWISSMVQLGLCINLFFTFPLMMNPVYEIVERRFSGGRYCLWLRWLLVLFVSLVALFVPNFADFLSLVGSSVCCCLGFILPGLFHLLAFKDEQGWKGCILDVGIMSFGVVLALSGTWFRDLVFSDGDIACIVKRYDFVSKEKSPNYSFESDPFL</sequence>
<organism evidence="10 11">
    <name type="scientific">Hibiscus sabdariffa</name>
    <name type="common">roselle</name>
    <dbReference type="NCBI Taxonomy" id="183260"/>
    <lineage>
        <taxon>Eukaryota</taxon>
        <taxon>Viridiplantae</taxon>
        <taxon>Streptophyta</taxon>
        <taxon>Embryophyta</taxon>
        <taxon>Tracheophyta</taxon>
        <taxon>Spermatophyta</taxon>
        <taxon>Magnoliopsida</taxon>
        <taxon>eudicotyledons</taxon>
        <taxon>Gunneridae</taxon>
        <taxon>Pentapetalae</taxon>
        <taxon>rosids</taxon>
        <taxon>malvids</taxon>
        <taxon>Malvales</taxon>
        <taxon>Malvaceae</taxon>
        <taxon>Malvoideae</taxon>
        <taxon>Hibiscus</taxon>
    </lineage>
</organism>
<name>A0ABR2U3C6_9ROSI</name>
<keyword evidence="5 8" id="KW-1133">Transmembrane helix</keyword>
<evidence type="ECO:0000256" key="4">
    <source>
        <dbReference type="ARBA" id="ARBA00022970"/>
    </source>
</evidence>
<evidence type="ECO:0000256" key="8">
    <source>
        <dbReference type="SAM" id="Phobius"/>
    </source>
</evidence>
<evidence type="ECO:0000256" key="3">
    <source>
        <dbReference type="ARBA" id="ARBA00022692"/>
    </source>
</evidence>
<feature type="transmembrane region" description="Helical" evidence="8">
    <location>
        <begin position="66"/>
        <end position="87"/>
    </location>
</feature>
<feature type="compositionally biased region" description="Low complexity" evidence="7">
    <location>
        <begin position="10"/>
        <end position="20"/>
    </location>
</feature>
<feature type="transmembrane region" description="Helical" evidence="8">
    <location>
        <begin position="403"/>
        <end position="422"/>
    </location>
</feature>
<keyword evidence="2" id="KW-0813">Transport</keyword>
<proteinExistence type="predicted"/>
<protein>
    <recommendedName>
        <fullName evidence="9">Amino acid transporter transmembrane domain-containing protein</fullName>
    </recommendedName>
</protein>
<dbReference type="Proteomes" id="UP001396334">
    <property type="component" value="Unassembled WGS sequence"/>
</dbReference>
<feature type="transmembrane region" description="Helical" evidence="8">
    <location>
        <begin position="368"/>
        <end position="391"/>
    </location>
</feature>
<dbReference type="Pfam" id="PF01490">
    <property type="entry name" value="Aa_trans"/>
    <property type="match status" value="1"/>
</dbReference>
<feature type="domain" description="Amino acid transporter transmembrane" evidence="9">
    <location>
        <begin position="36"/>
        <end position="422"/>
    </location>
</feature>
<evidence type="ECO:0000256" key="5">
    <source>
        <dbReference type="ARBA" id="ARBA00022989"/>
    </source>
</evidence>
<evidence type="ECO:0000313" key="11">
    <source>
        <dbReference type="Proteomes" id="UP001396334"/>
    </source>
</evidence>
<feature type="transmembrane region" description="Helical" evidence="8">
    <location>
        <begin position="120"/>
        <end position="142"/>
    </location>
</feature>
<evidence type="ECO:0000256" key="2">
    <source>
        <dbReference type="ARBA" id="ARBA00022448"/>
    </source>
</evidence>
<feature type="region of interest" description="Disordered" evidence="7">
    <location>
        <begin position="1"/>
        <end position="34"/>
    </location>
</feature>
<accession>A0ABR2U3C6</accession>
<dbReference type="InterPro" id="IPR013057">
    <property type="entry name" value="AA_transpt_TM"/>
</dbReference>
<dbReference type="PANTHER" id="PTHR22950">
    <property type="entry name" value="AMINO ACID TRANSPORTER"/>
    <property type="match status" value="1"/>
</dbReference>
<feature type="transmembrane region" description="Helical" evidence="8">
    <location>
        <begin position="195"/>
        <end position="213"/>
    </location>
</feature>
<dbReference type="PANTHER" id="PTHR22950:SF529">
    <property type="entry name" value="AMINO ACID TRANSPORTER AVT3B"/>
    <property type="match status" value="1"/>
</dbReference>
<gene>
    <name evidence="10" type="ORF">V6N11_072438</name>
</gene>
<feature type="transmembrane region" description="Helical" evidence="8">
    <location>
        <begin position="162"/>
        <end position="183"/>
    </location>
</feature>
<feature type="transmembrane region" description="Helical" evidence="8">
    <location>
        <begin position="41"/>
        <end position="60"/>
    </location>
</feature>